<dbReference type="OMA" id="AIGVEHW"/>
<dbReference type="EMBL" id="AYRZ02000008">
    <property type="protein sequence ID" value="PHT74989.1"/>
    <property type="molecule type" value="Genomic_DNA"/>
</dbReference>
<keyword evidence="3" id="KW-1185">Reference proteome</keyword>
<dbReference type="AlphaFoldDB" id="A0A2G2YZ28"/>
<proteinExistence type="predicted"/>
<reference evidence="2 3" key="1">
    <citation type="journal article" date="2014" name="Nat. Genet.">
        <title>Genome sequence of the hot pepper provides insights into the evolution of pungency in Capsicum species.</title>
        <authorList>
            <person name="Kim S."/>
            <person name="Park M."/>
            <person name="Yeom S.I."/>
            <person name="Kim Y.M."/>
            <person name="Lee J.M."/>
            <person name="Lee H.A."/>
            <person name="Seo E."/>
            <person name="Choi J."/>
            <person name="Cheong K."/>
            <person name="Kim K.T."/>
            <person name="Jung K."/>
            <person name="Lee G.W."/>
            <person name="Oh S.K."/>
            <person name="Bae C."/>
            <person name="Kim S.B."/>
            <person name="Lee H.Y."/>
            <person name="Kim S.Y."/>
            <person name="Kim M.S."/>
            <person name="Kang B.C."/>
            <person name="Jo Y.D."/>
            <person name="Yang H.B."/>
            <person name="Jeong H.J."/>
            <person name="Kang W.H."/>
            <person name="Kwon J.K."/>
            <person name="Shin C."/>
            <person name="Lim J.Y."/>
            <person name="Park J.H."/>
            <person name="Huh J.H."/>
            <person name="Kim J.S."/>
            <person name="Kim B.D."/>
            <person name="Cohen O."/>
            <person name="Paran I."/>
            <person name="Suh M.C."/>
            <person name="Lee S.B."/>
            <person name="Kim Y.K."/>
            <person name="Shin Y."/>
            <person name="Noh S.J."/>
            <person name="Park J."/>
            <person name="Seo Y.S."/>
            <person name="Kwon S.Y."/>
            <person name="Kim H.A."/>
            <person name="Park J.M."/>
            <person name="Kim H.J."/>
            <person name="Choi S.B."/>
            <person name="Bosland P.W."/>
            <person name="Reeves G."/>
            <person name="Jo S.H."/>
            <person name="Lee B.W."/>
            <person name="Cho H.T."/>
            <person name="Choi H.S."/>
            <person name="Lee M.S."/>
            <person name="Yu Y."/>
            <person name="Do Choi Y."/>
            <person name="Park B.S."/>
            <person name="van Deynze A."/>
            <person name="Ashrafi H."/>
            <person name="Hill T."/>
            <person name="Kim W.T."/>
            <person name="Pai H.S."/>
            <person name="Ahn H.K."/>
            <person name="Yeam I."/>
            <person name="Giovannoni J.J."/>
            <person name="Rose J.K."/>
            <person name="Sorensen I."/>
            <person name="Lee S.J."/>
            <person name="Kim R.W."/>
            <person name="Choi I.Y."/>
            <person name="Choi B.S."/>
            <person name="Lim J.S."/>
            <person name="Lee Y.H."/>
            <person name="Choi D."/>
        </authorList>
    </citation>
    <scope>NUCLEOTIDE SEQUENCE [LARGE SCALE GENOMIC DNA]</scope>
    <source>
        <strain evidence="3">cv. CM334</strain>
    </source>
</reference>
<dbReference type="InterPro" id="IPR000182">
    <property type="entry name" value="GNAT_dom"/>
</dbReference>
<dbReference type="Gramene" id="PHT74989">
    <property type="protein sequence ID" value="PHT74989"/>
    <property type="gene ID" value="T459_22266"/>
</dbReference>
<dbReference type="PANTHER" id="PTHR46067:SF20">
    <property type="entry name" value="N-ACETYLTRANSFERASE DOMAIN-CONTAINING PROTEIN"/>
    <property type="match status" value="1"/>
</dbReference>
<protein>
    <recommendedName>
        <fullName evidence="1">N-acetyltransferase domain-containing protein</fullName>
    </recommendedName>
</protein>
<evidence type="ECO:0000313" key="2">
    <source>
        <dbReference type="EMBL" id="PHT74989.1"/>
    </source>
</evidence>
<evidence type="ECO:0000259" key="1">
    <source>
        <dbReference type="PROSITE" id="PS51186"/>
    </source>
</evidence>
<dbReference type="InterPro" id="IPR016181">
    <property type="entry name" value="Acyl_CoA_acyltransferase"/>
</dbReference>
<name>A0A2G2YZ28_CAPAN</name>
<sequence>MESSRISLRPFRETDVDDVLLWAGDARVTRTTRWEALNSKEEALNFIKEVCTPRPWHVAICIDDRCIGFFWVLYPGSSGNDKTRADIGFAIAFEYWGQGIATTVLKMAIPRVFNDFPGIVKLHAFAILDNRASHRVLEKAGFIYQGSVTMHGNFKKNVLRHSLRVQILSRVYRQGCLIVQLVSLLCFGRPSHLDRQRVFWAFGFGNARHGQGLGSDRDTNGQ</sequence>
<dbReference type="PANTHER" id="PTHR46067">
    <property type="entry name" value="ACYL-COA N-ACYLTRANSFERASES (NAT) SUPERFAMILY PROTEIN"/>
    <property type="match status" value="1"/>
</dbReference>
<accession>A0A2G2YZ28</accession>
<comment type="caution">
    <text evidence="2">The sequence shown here is derived from an EMBL/GenBank/DDBJ whole genome shotgun (WGS) entry which is preliminary data.</text>
</comment>
<dbReference type="Gene3D" id="3.40.630.30">
    <property type="match status" value="1"/>
</dbReference>
<reference evidence="2 3" key="2">
    <citation type="journal article" date="2017" name="Genome Biol.">
        <title>New reference genome sequences of hot pepper reveal the massive evolution of plant disease-resistance genes by retroduplication.</title>
        <authorList>
            <person name="Kim S."/>
            <person name="Park J."/>
            <person name="Yeom S.I."/>
            <person name="Kim Y.M."/>
            <person name="Seo E."/>
            <person name="Kim K.T."/>
            <person name="Kim M.S."/>
            <person name="Lee J.M."/>
            <person name="Cheong K."/>
            <person name="Shin H.S."/>
            <person name="Kim S.B."/>
            <person name="Han K."/>
            <person name="Lee J."/>
            <person name="Park M."/>
            <person name="Lee H.A."/>
            <person name="Lee H.Y."/>
            <person name="Lee Y."/>
            <person name="Oh S."/>
            <person name="Lee J.H."/>
            <person name="Choi E."/>
            <person name="Choi E."/>
            <person name="Lee S.E."/>
            <person name="Jeon J."/>
            <person name="Kim H."/>
            <person name="Choi G."/>
            <person name="Song H."/>
            <person name="Lee J."/>
            <person name="Lee S.C."/>
            <person name="Kwon J.K."/>
            <person name="Lee H.Y."/>
            <person name="Koo N."/>
            <person name="Hong Y."/>
            <person name="Kim R.W."/>
            <person name="Kang W.H."/>
            <person name="Huh J.H."/>
            <person name="Kang B.C."/>
            <person name="Yang T.J."/>
            <person name="Lee Y.H."/>
            <person name="Bennetzen J.L."/>
            <person name="Choi D."/>
        </authorList>
    </citation>
    <scope>NUCLEOTIDE SEQUENCE [LARGE SCALE GENOMIC DNA]</scope>
    <source>
        <strain evidence="3">cv. CM334</strain>
    </source>
</reference>
<evidence type="ECO:0000313" key="3">
    <source>
        <dbReference type="Proteomes" id="UP000222542"/>
    </source>
</evidence>
<dbReference type="Proteomes" id="UP000222542">
    <property type="component" value="Unassembled WGS sequence"/>
</dbReference>
<dbReference type="SUPFAM" id="SSF55729">
    <property type="entry name" value="Acyl-CoA N-acyltransferases (Nat)"/>
    <property type="match status" value="1"/>
</dbReference>
<dbReference type="PROSITE" id="PS51186">
    <property type="entry name" value="GNAT"/>
    <property type="match status" value="1"/>
</dbReference>
<dbReference type="GO" id="GO:0016747">
    <property type="term" value="F:acyltransferase activity, transferring groups other than amino-acyl groups"/>
    <property type="evidence" value="ECO:0007669"/>
    <property type="project" value="InterPro"/>
</dbReference>
<feature type="domain" description="N-acetyltransferase" evidence="1">
    <location>
        <begin position="6"/>
        <end position="164"/>
    </location>
</feature>
<organism evidence="2 3">
    <name type="scientific">Capsicum annuum</name>
    <name type="common">Capsicum pepper</name>
    <dbReference type="NCBI Taxonomy" id="4072"/>
    <lineage>
        <taxon>Eukaryota</taxon>
        <taxon>Viridiplantae</taxon>
        <taxon>Streptophyta</taxon>
        <taxon>Embryophyta</taxon>
        <taxon>Tracheophyta</taxon>
        <taxon>Spermatophyta</taxon>
        <taxon>Magnoliopsida</taxon>
        <taxon>eudicotyledons</taxon>
        <taxon>Gunneridae</taxon>
        <taxon>Pentapetalae</taxon>
        <taxon>asterids</taxon>
        <taxon>lamiids</taxon>
        <taxon>Solanales</taxon>
        <taxon>Solanaceae</taxon>
        <taxon>Solanoideae</taxon>
        <taxon>Capsiceae</taxon>
        <taxon>Capsicum</taxon>
    </lineage>
</organism>
<dbReference type="Pfam" id="PF13302">
    <property type="entry name" value="Acetyltransf_3"/>
    <property type="match status" value="1"/>
</dbReference>
<gene>
    <name evidence="2" type="ORF">T459_22266</name>
</gene>